<dbReference type="RefSeq" id="WP_316786724.1">
    <property type="nucleotide sequence ID" value="NZ_CP053540.1"/>
</dbReference>
<protein>
    <submittedName>
        <fullName evidence="2">Uncharacterized protein</fullName>
    </submittedName>
</protein>
<feature type="chain" id="PRO_5041726353" evidence="1">
    <location>
        <begin position="29"/>
        <end position="91"/>
    </location>
</feature>
<evidence type="ECO:0000256" key="1">
    <source>
        <dbReference type="SAM" id="SignalP"/>
    </source>
</evidence>
<accession>A0AA97BM40</accession>
<proteinExistence type="predicted"/>
<organism evidence="2">
    <name type="scientific">Thermoleptolyngbya oregonensis NK1-22</name>
    <dbReference type="NCBI Taxonomy" id="2547457"/>
    <lineage>
        <taxon>Bacteria</taxon>
        <taxon>Bacillati</taxon>
        <taxon>Cyanobacteriota</taxon>
        <taxon>Cyanophyceae</taxon>
        <taxon>Oculatellales</taxon>
        <taxon>Oculatellaceae</taxon>
        <taxon>Thermoleptolyngbya</taxon>
    </lineage>
</organism>
<evidence type="ECO:0000313" key="2">
    <source>
        <dbReference type="EMBL" id="WOB43932.1"/>
    </source>
</evidence>
<name>A0AA97BM40_9CYAN</name>
<dbReference type="EMBL" id="CP053540">
    <property type="protein sequence ID" value="WOB43932.1"/>
    <property type="molecule type" value="Genomic_DNA"/>
</dbReference>
<gene>
    <name evidence="2" type="ORF">HNI00_12830</name>
</gene>
<reference evidence="2" key="1">
    <citation type="submission" date="2020-05" db="EMBL/GenBank/DDBJ databases">
        <authorList>
            <person name="Zhu T."/>
            <person name="Keshari N."/>
            <person name="Lu X."/>
        </authorList>
    </citation>
    <scope>NUCLEOTIDE SEQUENCE</scope>
    <source>
        <strain evidence="2">NK1-22</strain>
    </source>
</reference>
<dbReference type="AlphaFoldDB" id="A0AA97BM40"/>
<sequence>MIRSLATGSAVALATVSISTITAFSAHAVSLTPNPATCNTSRVSFATQCAGVYGAPQNNANPQSSEVLTALNDDNLFGDINDWKFYVKREN</sequence>
<feature type="signal peptide" evidence="1">
    <location>
        <begin position="1"/>
        <end position="28"/>
    </location>
</feature>
<dbReference type="KEGG" id="tog:HNI00_12830"/>
<keyword evidence="1" id="KW-0732">Signal</keyword>